<sequence length="197" mass="22735">MKIDLSDSDSKLIQHLVREDWASFDKHAGRTRDFFGKEHDINWYMAISLPFPAEWPPQGPFASTYYLYAEYQECLLHGPNLSRSAPWAKVVLKEGELASKMLLATAIGPVVNREISVPISRSQADRKIQIIKDGQAELPNFIRWTSIPDRQREVKVIREYYCQWALSNRTADLIKDNHQAFFEWLSCPSRTSIPVLP</sequence>
<dbReference type="HOGENOM" id="CLU_1381753_0_0_5"/>
<evidence type="ECO:0000313" key="1">
    <source>
        <dbReference type="EMBL" id="ACB96076.1"/>
    </source>
</evidence>
<reference evidence="1 2" key="2">
    <citation type="journal article" date="2010" name="J. Bacteriol.">
        <title>Complete genome sequence of Beijerinckia indica subsp. indica.</title>
        <authorList>
            <person name="Tamas I."/>
            <person name="Dedysh S.N."/>
            <person name="Liesack W."/>
            <person name="Stott M.B."/>
            <person name="Alam M."/>
            <person name="Murrell J.C."/>
            <person name="Dunfield P.F."/>
        </authorList>
    </citation>
    <scope>NUCLEOTIDE SEQUENCE [LARGE SCALE GENOMIC DNA]</scope>
    <source>
        <strain evidence="2">ATCC 9039 / DSM 1715 / NCIMB 8712</strain>
    </source>
</reference>
<name>B2IIC2_BEII9</name>
<dbReference type="Proteomes" id="UP000001695">
    <property type="component" value="Chromosome"/>
</dbReference>
<accession>B2IIC2</accession>
<dbReference type="KEGG" id="bid:Bind_2467"/>
<dbReference type="AlphaFoldDB" id="B2IIC2"/>
<gene>
    <name evidence="1" type="ordered locus">Bind_2467</name>
</gene>
<reference evidence="2" key="1">
    <citation type="submission" date="2008-03" db="EMBL/GenBank/DDBJ databases">
        <title>Complete sequence of chromosome of Beijerinckia indica subsp. indica ATCC 9039.</title>
        <authorList>
            <consortium name="US DOE Joint Genome Institute"/>
            <person name="Copeland A."/>
            <person name="Lucas S."/>
            <person name="Lapidus A."/>
            <person name="Glavina del Rio T."/>
            <person name="Dalin E."/>
            <person name="Tice H."/>
            <person name="Bruce D."/>
            <person name="Goodwin L."/>
            <person name="Pitluck S."/>
            <person name="LaButti K."/>
            <person name="Schmutz J."/>
            <person name="Larimer F."/>
            <person name="Land M."/>
            <person name="Hauser L."/>
            <person name="Kyrpides N."/>
            <person name="Mikhailova N."/>
            <person name="Dunfield P.F."/>
            <person name="Dedysh S.N."/>
            <person name="Liesack W."/>
            <person name="Saw J.H."/>
            <person name="Alam M."/>
            <person name="Chen Y."/>
            <person name="Murrell J.C."/>
            <person name="Richardson P."/>
        </authorList>
    </citation>
    <scope>NUCLEOTIDE SEQUENCE [LARGE SCALE GENOMIC DNA]</scope>
    <source>
        <strain evidence="2">ATCC 9039 / DSM 1715 / NCIMB 8712</strain>
    </source>
</reference>
<evidence type="ECO:0000313" key="2">
    <source>
        <dbReference type="Proteomes" id="UP000001695"/>
    </source>
</evidence>
<keyword evidence="2" id="KW-1185">Reference proteome</keyword>
<protein>
    <submittedName>
        <fullName evidence="1">Uncharacterized protein</fullName>
    </submittedName>
</protein>
<organism evidence="1 2">
    <name type="scientific">Beijerinckia indica subsp. indica (strain ATCC 9039 / DSM 1715 / NCIMB 8712)</name>
    <dbReference type="NCBI Taxonomy" id="395963"/>
    <lineage>
        <taxon>Bacteria</taxon>
        <taxon>Pseudomonadati</taxon>
        <taxon>Pseudomonadota</taxon>
        <taxon>Alphaproteobacteria</taxon>
        <taxon>Hyphomicrobiales</taxon>
        <taxon>Beijerinckiaceae</taxon>
        <taxon>Beijerinckia</taxon>
    </lineage>
</organism>
<dbReference type="RefSeq" id="WP_012385429.1">
    <property type="nucleotide sequence ID" value="NC_010581.1"/>
</dbReference>
<dbReference type="EMBL" id="CP001016">
    <property type="protein sequence ID" value="ACB96076.1"/>
    <property type="molecule type" value="Genomic_DNA"/>
</dbReference>
<proteinExistence type="predicted"/>